<keyword evidence="1" id="KW-0732">Signal</keyword>
<gene>
    <name evidence="2" type="ORF">A6A04_05290</name>
</gene>
<accession>A0A178MHL7</accession>
<feature type="chain" id="PRO_5008091949" description="DUF4136 domain-containing protein" evidence="1">
    <location>
        <begin position="20"/>
        <end position="177"/>
    </location>
</feature>
<comment type="caution">
    <text evidence="2">The sequence shown here is derived from an EMBL/GenBank/DDBJ whole genome shotgun (WGS) entry which is preliminary data.</text>
</comment>
<sequence length="177" mass="17728">MIKRFLSLGAAALATLVSGCGDGPSTVPGTYRSPATWSSFIYATSSGPLLLDLRGDPFGGGAATLARAVSTAVAGAVPGRPFQVTLDPASAAQAKYRIVMILGAAAGADERAACAGGAKGGSAPVGQGRLEVVASFCEGDAPLSSSRGWVARLDGPDDRRFGLLIGQLARDLIGQPP</sequence>
<dbReference type="RefSeq" id="WP_068494443.1">
    <property type="nucleotide sequence ID" value="NZ_LWQT01000077.1"/>
</dbReference>
<protein>
    <recommendedName>
        <fullName evidence="4">DUF4136 domain-containing protein</fullName>
    </recommendedName>
</protein>
<proteinExistence type="predicted"/>
<keyword evidence="3" id="KW-1185">Reference proteome</keyword>
<evidence type="ECO:0000256" key="1">
    <source>
        <dbReference type="SAM" id="SignalP"/>
    </source>
</evidence>
<dbReference type="AlphaFoldDB" id="A0A178MHL7"/>
<dbReference type="EMBL" id="LWQT01000077">
    <property type="protein sequence ID" value="OAN48166.1"/>
    <property type="molecule type" value="Genomic_DNA"/>
</dbReference>
<feature type="signal peptide" evidence="1">
    <location>
        <begin position="1"/>
        <end position="19"/>
    </location>
</feature>
<evidence type="ECO:0008006" key="4">
    <source>
        <dbReference type="Google" id="ProtNLM"/>
    </source>
</evidence>
<evidence type="ECO:0000313" key="2">
    <source>
        <dbReference type="EMBL" id="OAN48166.1"/>
    </source>
</evidence>
<dbReference type="STRING" id="1285242.A6A04_05290"/>
<dbReference type="PROSITE" id="PS51257">
    <property type="entry name" value="PROKAR_LIPOPROTEIN"/>
    <property type="match status" value="1"/>
</dbReference>
<evidence type="ECO:0000313" key="3">
    <source>
        <dbReference type="Proteomes" id="UP000078428"/>
    </source>
</evidence>
<dbReference type="OrthoDB" id="7375502at2"/>
<organism evidence="2 3">
    <name type="scientific">Paramagnetospirillum marisnigri</name>
    <dbReference type="NCBI Taxonomy" id="1285242"/>
    <lineage>
        <taxon>Bacteria</taxon>
        <taxon>Pseudomonadati</taxon>
        <taxon>Pseudomonadota</taxon>
        <taxon>Alphaproteobacteria</taxon>
        <taxon>Rhodospirillales</taxon>
        <taxon>Magnetospirillaceae</taxon>
        <taxon>Paramagnetospirillum</taxon>
    </lineage>
</organism>
<name>A0A178MHL7_9PROT</name>
<reference evidence="2 3" key="1">
    <citation type="submission" date="2016-04" db="EMBL/GenBank/DDBJ databases">
        <title>Draft genome sequence of freshwater magnetotactic bacteria Magnetospirillum marisnigri SP-1 and Magnetospirillum moscoviense BB-1.</title>
        <authorList>
            <person name="Koziaeva V."/>
            <person name="Dziuba M.V."/>
            <person name="Ivanov T.M."/>
            <person name="Kuznetsov B."/>
            <person name="Grouzdev D.S."/>
        </authorList>
    </citation>
    <scope>NUCLEOTIDE SEQUENCE [LARGE SCALE GENOMIC DNA]</scope>
    <source>
        <strain evidence="2 3">SP-1</strain>
    </source>
</reference>
<dbReference type="Proteomes" id="UP000078428">
    <property type="component" value="Unassembled WGS sequence"/>
</dbReference>